<gene>
    <name evidence="2" type="ORF">GHI93_00050</name>
</gene>
<protein>
    <submittedName>
        <fullName evidence="2">ABC transporter permease</fullName>
    </submittedName>
</protein>
<evidence type="ECO:0000313" key="2">
    <source>
        <dbReference type="EMBL" id="MQW38346.1"/>
    </source>
</evidence>
<name>A0A7X2CZP5_9LACT</name>
<keyword evidence="1" id="KW-0812">Transmembrane</keyword>
<dbReference type="EMBL" id="WITJ01000001">
    <property type="protein sequence ID" value="MQW38346.1"/>
    <property type="molecule type" value="Genomic_DNA"/>
</dbReference>
<feature type="transmembrane region" description="Helical" evidence="1">
    <location>
        <begin position="133"/>
        <end position="155"/>
    </location>
</feature>
<keyword evidence="1" id="KW-1133">Transmembrane helix</keyword>
<dbReference type="OrthoDB" id="2243910at2"/>
<feature type="transmembrane region" description="Helical" evidence="1">
    <location>
        <begin position="48"/>
        <end position="69"/>
    </location>
</feature>
<reference evidence="2 3" key="1">
    <citation type="submission" date="2019-10" db="EMBL/GenBank/DDBJ databases">
        <authorList>
            <person name="Dong K."/>
        </authorList>
    </citation>
    <scope>NUCLEOTIDE SEQUENCE [LARGE SCALE GENOMIC DNA]</scope>
    <source>
        <strain evidence="2 3">DSM 28960</strain>
    </source>
</reference>
<dbReference type="AlphaFoldDB" id="A0A7X2CZP5"/>
<organism evidence="2 3">
    <name type="scientific">Lactococcus hircilactis</name>
    <dbReference type="NCBI Taxonomy" id="1494462"/>
    <lineage>
        <taxon>Bacteria</taxon>
        <taxon>Bacillati</taxon>
        <taxon>Bacillota</taxon>
        <taxon>Bacilli</taxon>
        <taxon>Lactobacillales</taxon>
        <taxon>Streptococcaceae</taxon>
        <taxon>Lactococcus</taxon>
    </lineage>
</organism>
<feature type="transmembrane region" description="Helical" evidence="1">
    <location>
        <begin position="16"/>
        <end position="36"/>
    </location>
</feature>
<comment type="caution">
    <text evidence="2">The sequence shown here is derived from an EMBL/GenBank/DDBJ whole genome shotgun (WGS) entry which is preliminary data.</text>
</comment>
<dbReference type="RefSeq" id="WP_153494466.1">
    <property type="nucleotide sequence ID" value="NZ_CBCRWP010000001.1"/>
</dbReference>
<evidence type="ECO:0000256" key="1">
    <source>
        <dbReference type="SAM" id="Phobius"/>
    </source>
</evidence>
<feature type="transmembrane region" description="Helical" evidence="1">
    <location>
        <begin position="209"/>
        <end position="229"/>
    </location>
</feature>
<keyword evidence="1" id="KW-0472">Membrane</keyword>
<accession>A0A7X2CZP5</accession>
<feature type="transmembrane region" description="Helical" evidence="1">
    <location>
        <begin position="162"/>
        <end position="189"/>
    </location>
</feature>
<dbReference type="Proteomes" id="UP000439550">
    <property type="component" value="Unassembled WGS sequence"/>
</dbReference>
<sequence>MIKNNVIFFRQDIMRLRLFIFIVLSFLSGASIIYSSEYLGGGFRVDNVYAMFSTISEFYLMYTASDLFGREFNYKTINLIRISGRGSLEILFRKLLCMESATVIVGGVSWLQMVGYNVVFSKEINLVKLLGSLITAYLLYGLFLFSIGIVIGILLKKTVYTFITILITFSLVPLLIKLLGSIDFLSSFIKYFPFTFVRNSFSFAVFNRGQIISLIIYSVILLIIANVLYTRKGFI</sequence>
<feature type="transmembrane region" description="Helical" evidence="1">
    <location>
        <begin position="90"/>
        <end position="113"/>
    </location>
</feature>
<evidence type="ECO:0000313" key="3">
    <source>
        <dbReference type="Proteomes" id="UP000439550"/>
    </source>
</evidence>
<proteinExistence type="predicted"/>
<keyword evidence="3" id="KW-1185">Reference proteome</keyword>